<reference evidence="2" key="1">
    <citation type="submission" date="2011-07" db="EMBL/GenBank/DDBJ databases">
        <authorList>
            <consortium name="Caenorhabditis brenneri Sequencing and Analysis Consortium"/>
            <person name="Wilson R.K."/>
        </authorList>
    </citation>
    <scope>NUCLEOTIDE SEQUENCE [LARGE SCALE GENOMIC DNA]</scope>
    <source>
        <strain evidence="2">PB2801</strain>
    </source>
</reference>
<dbReference type="AlphaFoldDB" id="G0NW88"/>
<dbReference type="SUPFAM" id="SSF54001">
    <property type="entry name" value="Cysteine proteinases"/>
    <property type="match status" value="1"/>
</dbReference>
<organism evidence="2">
    <name type="scientific">Caenorhabditis brenneri</name>
    <name type="common">Nematode worm</name>
    <dbReference type="NCBI Taxonomy" id="135651"/>
    <lineage>
        <taxon>Eukaryota</taxon>
        <taxon>Metazoa</taxon>
        <taxon>Ecdysozoa</taxon>
        <taxon>Nematoda</taxon>
        <taxon>Chromadorea</taxon>
        <taxon>Rhabditida</taxon>
        <taxon>Rhabditina</taxon>
        <taxon>Rhabditomorpha</taxon>
        <taxon>Rhabditoidea</taxon>
        <taxon>Rhabditidae</taxon>
        <taxon>Peloderinae</taxon>
        <taxon>Caenorhabditis</taxon>
    </lineage>
</organism>
<dbReference type="EMBL" id="GL379962">
    <property type="protein sequence ID" value="EGT38681.1"/>
    <property type="molecule type" value="Genomic_DNA"/>
</dbReference>
<dbReference type="Proteomes" id="UP000008068">
    <property type="component" value="Unassembled WGS sequence"/>
</dbReference>
<keyword evidence="2" id="KW-1185">Reference proteome</keyword>
<dbReference type="STRING" id="135651.G0NW88"/>
<dbReference type="InParanoid" id="G0NW88"/>
<protein>
    <submittedName>
        <fullName evidence="1">Uncharacterized protein</fullName>
    </submittedName>
</protein>
<name>G0NW88_CAEBE</name>
<sequence>MDHFITIASSSTGNGAEVEIPEFSDKIRRKQLRRLTESRWLPDDIILCHLQLVQHRSLNNPDYPKTCVFDSSFYKELATQRYEEAKRDYIAQELLAKK</sequence>
<proteinExistence type="predicted"/>
<evidence type="ECO:0000313" key="2">
    <source>
        <dbReference type="Proteomes" id="UP000008068"/>
    </source>
</evidence>
<dbReference type="InterPro" id="IPR038765">
    <property type="entry name" value="Papain-like_cys_pep_sf"/>
</dbReference>
<dbReference type="HOGENOM" id="CLU_2335475_0_0_1"/>
<accession>G0NW88</accession>
<dbReference type="Gene3D" id="3.40.395.10">
    <property type="entry name" value="Adenoviral Proteinase, Chain A"/>
    <property type="match status" value="1"/>
</dbReference>
<evidence type="ECO:0000313" key="1">
    <source>
        <dbReference type="EMBL" id="EGT38681.1"/>
    </source>
</evidence>
<gene>
    <name evidence="1" type="ORF">CAEBREN_30724</name>
</gene>